<dbReference type="InterPro" id="IPR055570">
    <property type="entry name" value="DUF7146"/>
</dbReference>
<dbReference type="AlphaFoldDB" id="A0A511BNQ2"/>
<comment type="caution">
    <text evidence="3">The sequence shown here is derived from an EMBL/GenBank/DDBJ whole genome shotgun (WGS) entry which is preliminary data.</text>
</comment>
<dbReference type="OrthoDB" id="9811157at2"/>
<dbReference type="RefSeq" id="WP_147092874.1">
    <property type="nucleotide sequence ID" value="NZ_BJVC01000002.1"/>
</dbReference>
<dbReference type="EMBL" id="BJVC01000002">
    <property type="protein sequence ID" value="GEL01885.1"/>
    <property type="molecule type" value="Genomic_DNA"/>
</dbReference>
<feature type="domain" description="DUF7146" evidence="2">
    <location>
        <begin position="127"/>
        <end position="235"/>
    </location>
</feature>
<protein>
    <submittedName>
        <fullName evidence="3">DNA primase</fullName>
    </submittedName>
</protein>
<gene>
    <name evidence="3" type="ORF">SSA02_10480</name>
</gene>
<feature type="domain" description="Toprim" evidence="1">
    <location>
        <begin position="253"/>
        <end position="341"/>
    </location>
</feature>
<dbReference type="InterPro" id="IPR034154">
    <property type="entry name" value="TOPRIM_DnaG/twinkle"/>
</dbReference>
<dbReference type="Gene3D" id="3.40.1360.10">
    <property type="match status" value="1"/>
</dbReference>
<proteinExistence type="predicted"/>
<evidence type="ECO:0000313" key="4">
    <source>
        <dbReference type="Proteomes" id="UP000321405"/>
    </source>
</evidence>
<organism evidence="3 4">
    <name type="scientific">Swaminathania salitolerans</name>
    <dbReference type="NCBI Taxonomy" id="182838"/>
    <lineage>
        <taxon>Bacteria</taxon>
        <taxon>Pseudomonadati</taxon>
        <taxon>Pseudomonadota</taxon>
        <taxon>Alphaproteobacteria</taxon>
        <taxon>Acetobacterales</taxon>
        <taxon>Acetobacteraceae</taxon>
        <taxon>Swaminathania</taxon>
    </lineage>
</organism>
<dbReference type="Pfam" id="PF13362">
    <property type="entry name" value="Toprim_3"/>
    <property type="match status" value="1"/>
</dbReference>
<evidence type="ECO:0000313" key="3">
    <source>
        <dbReference type="EMBL" id="GEL01885.1"/>
    </source>
</evidence>
<sequence>MTMQIGAAEISTLLTQRIDQLVRELLPFGQRMGADWRCDSLSGGKGTAFSVHLTGKNPGGWVDHRSGEFGDALDLVAACLTGGNTKEAYRWAHGWLGLGDLGPVAIRQAHLAAEKIQRDAVKDEQNGRKKALAMWLRAEPVTEGSPVLAYIRNRGIDVAPLGRFTRSIRFAPAHYCNEVQRELPAMLAAFTDATGAHVATHQTWLARDSEGRWVKARLDVAKKIRGSCTGAAIRLRKGDTGATLAKASPDETVLIGEGIETCLSVAVCCPEFRVLAAGSLSNMAAIWLPEQLRKVTLLADRDEHEAARRGLDRAIDFHLSKGREVRVAKPPRGKDFNDAIQ</sequence>
<dbReference type="Pfam" id="PF23639">
    <property type="entry name" value="DUF7146"/>
    <property type="match status" value="1"/>
</dbReference>
<accession>A0A511BNQ2</accession>
<name>A0A511BNQ2_9PROT</name>
<reference evidence="3 4" key="1">
    <citation type="submission" date="2019-07" db="EMBL/GenBank/DDBJ databases">
        <title>Whole genome shotgun sequence of Swaminathania salitolerans NBRC 104436.</title>
        <authorList>
            <person name="Hosoyama A."/>
            <person name="Uohara A."/>
            <person name="Ohji S."/>
            <person name="Ichikawa N."/>
        </authorList>
    </citation>
    <scope>NUCLEOTIDE SEQUENCE [LARGE SCALE GENOMIC DNA]</scope>
    <source>
        <strain evidence="3 4">NBRC 104436</strain>
    </source>
</reference>
<dbReference type="CDD" id="cd01029">
    <property type="entry name" value="TOPRIM_primases"/>
    <property type="match status" value="1"/>
</dbReference>
<evidence type="ECO:0000259" key="1">
    <source>
        <dbReference type="Pfam" id="PF13362"/>
    </source>
</evidence>
<dbReference type="Proteomes" id="UP000321405">
    <property type="component" value="Unassembled WGS sequence"/>
</dbReference>
<dbReference type="InterPro" id="IPR006171">
    <property type="entry name" value="TOPRIM_dom"/>
</dbReference>
<keyword evidence="4" id="KW-1185">Reference proteome</keyword>
<evidence type="ECO:0000259" key="2">
    <source>
        <dbReference type="Pfam" id="PF23639"/>
    </source>
</evidence>